<evidence type="ECO:0000313" key="6">
    <source>
        <dbReference type="Proteomes" id="UP000440578"/>
    </source>
</evidence>
<feature type="region of interest" description="Disordered" evidence="3">
    <location>
        <begin position="128"/>
        <end position="200"/>
    </location>
</feature>
<dbReference type="OrthoDB" id="6402617at2759"/>
<dbReference type="EMBL" id="VIIS01000104">
    <property type="protein sequence ID" value="KAF0313187.1"/>
    <property type="molecule type" value="Genomic_DNA"/>
</dbReference>
<dbReference type="InterPro" id="IPR025715">
    <property type="entry name" value="FoP_C"/>
</dbReference>
<feature type="compositionally biased region" description="Low complexity" evidence="3">
    <location>
        <begin position="151"/>
        <end position="163"/>
    </location>
</feature>
<feature type="domain" description="Chromatin target of PRMT1 protein C-terminal" evidence="4">
    <location>
        <begin position="144"/>
        <end position="233"/>
    </location>
</feature>
<dbReference type="PANTHER" id="PTHR48426">
    <property type="entry name" value="CHROMATIN TARGET OF PRMT1 PROTEIN"/>
    <property type="match status" value="1"/>
</dbReference>
<feature type="compositionally biased region" description="Basic residues" evidence="3">
    <location>
        <begin position="183"/>
        <end position="193"/>
    </location>
</feature>
<organism evidence="5 6">
    <name type="scientific">Amphibalanus amphitrite</name>
    <name type="common">Striped barnacle</name>
    <name type="synonym">Balanus amphitrite</name>
    <dbReference type="NCBI Taxonomy" id="1232801"/>
    <lineage>
        <taxon>Eukaryota</taxon>
        <taxon>Metazoa</taxon>
        <taxon>Ecdysozoa</taxon>
        <taxon>Arthropoda</taxon>
        <taxon>Crustacea</taxon>
        <taxon>Multicrustacea</taxon>
        <taxon>Cirripedia</taxon>
        <taxon>Thoracica</taxon>
        <taxon>Thoracicalcarea</taxon>
        <taxon>Balanomorpha</taxon>
        <taxon>Balanoidea</taxon>
        <taxon>Balanidae</taxon>
        <taxon>Amphibalaninae</taxon>
        <taxon>Amphibalanus</taxon>
    </lineage>
</organism>
<dbReference type="Proteomes" id="UP000440578">
    <property type="component" value="Unassembled WGS sequence"/>
</dbReference>
<reference evidence="5 6" key="1">
    <citation type="submission" date="2019-07" db="EMBL/GenBank/DDBJ databases">
        <title>Draft genome assembly of a fouling barnacle, Amphibalanus amphitrite (Darwin, 1854): The first reference genome for Thecostraca.</title>
        <authorList>
            <person name="Kim W."/>
        </authorList>
    </citation>
    <scope>NUCLEOTIDE SEQUENCE [LARGE SCALE GENOMIC DNA]</scope>
    <source>
        <strain evidence="5">SNU_AA5</strain>
        <tissue evidence="5">Soma without cirri and trophi</tissue>
    </source>
</reference>
<dbReference type="GO" id="GO:0003723">
    <property type="term" value="F:RNA binding"/>
    <property type="evidence" value="ECO:0007669"/>
    <property type="project" value="UniProtKB-KW"/>
</dbReference>
<dbReference type="Pfam" id="PF13865">
    <property type="entry name" value="FoP_duplication"/>
    <property type="match status" value="1"/>
</dbReference>
<keyword evidence="1" id="KW-0694">RNA-binding</keyword>
<protein>
    <submittedName>
        <fullName evidence="5">Chromatin target of PRMT1 protein</fullName>
    </submittedName>
</protein>
<dbReference type="PANTHER" id="PTHR48426:SF1">
    <property type="entry name" value="CHROMATIN TARGET OF PRMT1 PROTEIN"/>
    <property type="match status" value="1"/>
</dbReference>
<proteinExistence type="predicted"/>
<comment type="caution">
    <text evidence="5">The sequence shown here is derived from an EMBL/GenBank/DDBJ whole genome shotgun (WGS) entry which is preliminary data.</text>
</comment>
<evidence type="ECO:0000256" key="1">
    <source>
        <dbReference type="ARBA" id="ARBA00022884"/>
    </source>
</evidence>
<evidence type="ECO:0000256" key="3">
    <source>
        <dbReference type="SAM" id="MobiDB-lite"/>
    </source>
</evidence>
<keyword evidence="2" id="KW-0175">Coiled coil</keyword>
<evidence type="ECO:0000256" key="2">
    <source>
        <dbReference type="SAM" id="Coils"/>
    </source>
</evidence>
<dbReference type="AlphaFoldDB" id="A0A6A4X1L3"/>
<feature type="coiled-coil region" evidence="2">
    <location>
        <begin position="19"/>
        <end position="46"/>
    </location>
</feature>
<evidence type="ECO:0000313" key="5">
    <source>
        <dbReference type="EMBL" id="KAF0313187.1"/>
    </source>
</evidence>
<evidence type="ECO:0000259" key="4">
    <source>
        <dbReference type="SMART" id="SM01218"/>
    </source>
</evidence>
<name>A0A6A4X1L3_AMPAM</name>
<dbReference type="InterPro" id="IPR052656">
    <property type="entry name" value="CTOP_PRMT1"/>
</dbReference>
<sequence>MIGRISLPRTTTFSLNERFSTLRQLRERQQEEARQLQELQQRQASQQLVDQMESRPSVRAALGGHRQTLTPVLPEPSVTQSPKPRLHVKQRLAIQARLGVMRTVPGQGGGGPISTRLGRGANVKRLQTARKAVTTPQRGATSNRGRGRGGRTSNFSGTRTRGGATAGRGRGRGQGTTNTRGAGRARGRGRGARGRATGTPATKEALDAELDSYMSGTRGHLDAELDEYMKEAACRVTVT</sequence>
<keyword evidence="6" id="KW-1185">Reference proteome</keyword>
<feature type="compositionally biased region" description="Gly residues" evidence="3">
    <location>
        <begin position="164"/>
        <end position="174"/>
    </location>
</feature>
<accession>A0A6A4X1L3</accession>
<dbReference type="SMART" id="SM01218">
    <property type="entry name" value="FoP_duplication"/>
    <property type="match status" value="1"/>
</dbReference>
<gene>
    <name evidence="5" type="primary">Chtop</name>
    <name evidence="5" type="ORF">FJT64_016183</name>
</gene>